<keyword evidence="11" id="KW-1185">Reference proteome</keyword>
<sequence length="202" mass="21441">MKPDTGRAGIIVAGGRSTRFGGGDKATARVDGVPMIRRVAEALTPAVDDLVVNCRRDQRSTLETVLSDCDVRFAEDPILDRGPVAGLRTGLRATDATYAVAVACDMPFLPTAFLDSLFAAARSQTGAVPEVDGRVQPLPAVLHVRAGTTACTDALVYRDGRLCDVVDLLDPVVVPERTVAAFTTPRAFRNINTRAELHGLGN</sequence>
<evidence type="ECO:0000256" key="2">
    <source>
        <dbReference type="ARBA" id="ARBA00022679"/>
    </source>
</evidence>
<comment type="cofactor">
    <cofactor evidence="8">
        <name>Mg(2+)</name>
        <dbReference type="ChEBI" id="CHEBI:18420"/>
    </cofactor>
</comment>
<dbReference type="InterPro" id="IPR029044">
    <property type="entry name" value="Nucleotide-diphossugar_trans"/>
</dbReference>
<evidence type="ECO:0000256" key="5">
    <source>
        <dbReference type="ARBA" id="ARBA00022842"/>
    </source>
</evidence>
<dbReference type="OrthoDB" id="28434at2157"/>
<feature type="binding site" evidence="8">
    <location>
        <position position="105"/>
    </location>
    <ligand>
        <name>GTP</name>
        <dbReference type="ChEBI" id="CHEBI:37565"/>
    </ligand>
</feature>
<evidence type="ECO:0000259" key="9">
    <source>
        <dbReference type="Pfam" id="PF12804"/>
    </source>
</evidence>
<keyword evidence="5 8" id="KW-0460">Magnesium</keyword>
<keyword evidence="7 8" id="KW-0501">Molybdenum cofactor biosynthesis</keyword>
<evidence type="ECO:0000256" key="1">
    <source>
        <dbReference type="ARBA" id="ARBA00022490"/>
    </source>
</evidence>
<dbReference type="EMBL" id="FNHL01000004">
    <property type="protein sequence ID" value="SDN00232.1"/>
    <property type="molecule type" value="Genomic_DNA"/>
</dbReference>
<evidence type="ECO:0000256" key="7">
    <source>
        <dbReference type="ARBA" id="ARBA00023150"/>
    </source>
</evidence>
<dbReference type="CDD" id="cd02503">
    <property type="entry name" value="MobA"/>
    <property type="match status" value="1"/>
</dbReference>
<dbReference type="Pfam" id="PF12804">
    <property type="entry name" value="NTP_transf_3"/>
    <property type="match status" value="1"/>
</dbReference>
<dbReference type="GO" id="GO:0005737">
    <property type="term" value="C:cytoplasm"/>
    <property type="evidence" value="ECO:0007669"/>
    <property type="project" value="UniProtKB-SubCell"/>
</dbReference>
<gene>
    <name evidence="8" type="primary">mobA</name>
    <name evidence="10" type="ORF">SAMN04487949_3127</name>
</gene>
<dbReference type="RefSeq" id="WP_089698870.1">
    <property type="nucleotide sequence ID" value="NZ_FNHL01000004.1"/>
</dbReference>
<name>A0A1G9XTT8_9EURY</name>
<dbReference type="GO" id="GO:0006777">
    <property type="term" value="P:Mo-molybdopterin cofactor biosynthetic process"/>
    <property type="evidence" value="ECO:0007669"/>
    <property type="project" value="UniProtKB-KW"/>
</dbReference>
<keyword evidence="6 8" id="KW-0342">GTP-binding</keyword>
<dbReference type="PANTHER" id="PTHR19136">
    <property type="entry name" value="MOLYBDENUM COFACTOR GUANYLYLTRANSFERASE"/>
    <property type="match status" value="1"/>
</dbReference>
<evidence type="ECO:0000313" key="10">
    <source>
        <dbReference type="EMBL" id="SDN00232.1"/>
    </source>
</evidence>
<dbReference type="GO" id="GO:0005525">
    <property type="term" value="F:GTP binding"/>
    <property type="evidence" value="ECO:0007669"/>
    <property type="project" value="UniProtKB-UniRule"/>
</dbReference>
<dbReference type="SUPFAM" id="SSF53448">
    <property type="entry name" value="Nucleotide-diphospho-sugar transferases"/>
    <property type="match status" value="1"/>
</dbReference>
<feature type="binding site" evidence="8">
    <location>
        <position position="25"/>
    </location>
    <ligand>
        <name>GTP</name>
        <dbReference type="ChEBI" id="CHEBI:37565"/>
    </ligand>
</feature>
<protein>
    <recommendedName>
        <fullName evidence="8">Probable molybdenum cofactor guanylyltransferase</fullName>
        <shortName evidence="8">MoCo guanylyltransferase</shortName>
        <ecNumber evidence="8">2.7.7.77</ecNumber>
    </recommendedName>
    <alternativeName>
        <fullName evidence="8">GTP:molybdopterin guanylyltransferase</fullName>
    </alternativeName>
    <alternativeName>
        <fullName evidence="8">Mo-MPT guanylyltransferase</fullName>
    </alternativeName>
    <alternativeName>
        <fullName evidence="8">Molybdopterin guanylyltransferase</fullName>
    </alternativeName>
    <alternativeName>
        <fullName evidence="8">Molybdopterin-guanine dinucleotide synthase</fullName>
        <shortName evidence="8">MGD synthase</shortName>
    </alternativeName>
</protein>
<feature type="binding site" evidence="8">
    <location>
        <position position="76"/>
    </location>
    <ligand>
        <name>GTP</name>
        <dbReference type="ChEBI" id="CHEBI:37565"/>
    </ligand>
</feature>
<dbReference type="Proteomes" id="UP000199451">
    <property type="component" value="Unassembled WGS sequence"/>
</dbReference>
<evidence type="ECO:0000313" key="11">
    <source>
        <dbReference type="Proteomes" id="UP000199451"/>
    </source>
</evidence>
<proteinExistence type="inferred from homology"/>
<dbReference type="STRING" id="660521.SAMN04487949_3127"/>
<keyword evidence="2 8" id="KW-0808">Transferase</keyword>
<accession>A0A1G9XTT8</accession>
<dbReference type="HAMAP" id="MF_00316">
    <property type="entry name" value="MobA"/>
    <property type="match status" value="1"/>
</dbReference>
<dbReference type="Gene3D" id="3.90.550.10">
    <property type="entry name" value="Spore Coat Polysaccharide Biosynthesis Protein SpsA, Chain A"/>
    <property type="match status" value="1"/>
</dbReference>
<dbReference type="PANTHER" id="PTHR19136:SF81">
    <property type="entry name" value="MOLYBDENUM COFACTOR GUANYLYLTRANSFERASE"/>
    <property type="match status" value="1"/>
</dbReference>
<evidence type="ECO:0000256" key="4">
    <source>
        <dbReference type="ARBA" id="ARBA00022741"/>
    </source>
</evidence>
<feature type="binding site" evidence="8">
    <location>
        <position position="53"/>
    </location>
    <ligand>
        <name>GTP</name>
        <dbReference type="ChEBI" id="CHEBI:37565"/>
    </ligand>
</feature>
<feature type="domain" description="MobA-like NTP transferase" evidence="9">
    <location>
        <begin position="9"/>
        <end position="145"/>
    </location>
</feature>
<reference evidence="11" key="1">
    <citation type="submission" date="2016-10" db="EMBL/GenBank/DDBJ databases">
        <authorList>
            <person name="Varghese N."/>
            <person name="Submissions S."/>
        </authorList>
    </citation>
    <scope>NUCLEOTIDE SEQUENCE [LARGE SCALE GENOMIC DNA]</scope>
    <source>
        <strain evidence="11">CGMCC 1.10119</strain>
    </source>
</reference>
<feature type="binding site" evidence="8">
    <location>
        <position position="105"/>
    </location>
    <ligand>
        <name>Mg(2+)</name>
        <dbReference type="ChEBI" id="CHEBI:18420"/>
    </ligand>
</feature>
<dbReference type="GO" id="GO:0046872">
    <property type="term" value="F:metal ion binding"/>
    <property type="evidence" value="ECO:0007669"/>
    <property type="project" value="UniProtKB-KW"/>
</dbReference>
<dbReference type="InterPro" id="IPR013482">
    <property type="entry name" value="Molybde_CF_guanTrfase"/>
</dbReference>
<feature type="binding site" evidence="8">
    <location>
        <begin position="12"/>
        <end position="14"/>
    </location>
    <ligand>
        <name>GTP</name>
        <dbReference type="ChEBI" id="CHEBI:37565"/>
    </ligand>
</feature>
<dbReference type="EC" id="2.7.7.77" evidence="8"/>
<organism evidence="10 11">
    <name type="scientific">Halogranum gelatinilyticum</name>
    <dbReference type="NCBI Taxonomy" id="660521"/>
    <lineage>
        <taxon>Archaea</taxon>
        <taxon>Methanobacteriati</taxon>
        <taxon>Methanobacteriota</taxon>
        <taxon>Stenosarchaea group</taxon>
        <taxon>Halobacteria</taxon>
        <taxon>Halobacteriales</taxon>
        <taxon>Haloferacaceae</taxon>
    </lineage>
</organism>
<dbReference type="GO" id="GO:0061603">
    <property type="term" value="F:molybdenum cofactor guanylyltransferase activity"/>
    <property type="evidence" value="ECO:0007669"/>
    <property type="project" value="UniProtKB-EC"/>
</dbReference>
<keyword evidence="4 8" id="KW-0547">Nucleotide-binding</keyword>
<evidence type="ECO:0000256" key="8">
    <source>
        <dbReference type="HAMAP-Rule" id="MF_00316"/>
    </source>
</evidence>
<comment type="catalytic activity">
    <reaction evidence="8">
        <text>Mo-molybdopterin + GTP + H(+) = Mo-molybdopterin guanine dinucleotide + diphosphate</text>
        <dbReference type="Rhea" id="RHEA:34243"/>
        <dbReference type="ChEBI" id="CHEBI:15378"/>
        <dbReference type="ChEBI" id="CHEBI:33019"/>
        <dbReference type="ChEBI" id="CHEBI:37565"/>
        <dbReference type="ChEBI" id="CHEBI:71302"/>
        <dbReference type="ChEBI" id="CHEBI:71310"/>
        <dbReference type="EC" id="2.7.7.77"/>
    </reaction>
</comment>
<comment type="domain">
    <text evidence="8">The N-terminal domain determines nucleotide recognition and specific binding, while the C-terminal domain determines the specific binding to the target protein.</text>
</comment>
<evidence type="ECO:0000256" key="6">
    <source>
        <dbReference type="ARBA" id="ARBA00023134"/>
    </source>
</evidence>
<dbReference type="InterPro" id="IPR025877">
    <property type="entry name" value="MobA-like_NTP_Trfase"/>
</dbReference>
<comment type="function">
    <text evidence="8">Transfers a GMP moiety from GTP to Mo-molybdopterin (Mo-MPT) cofactor (Moco or molybdenum cofactor) to form Mo-molybdopterin guanine dinucleotide (Mo-MGD) cofactor.</text>
</comment>
<keyword evidence="3 8" id="KW-0479">Metal-binding</keyword>
<keyword evidence="1 8" id="KW-0963">Cytoplasm</keyword>
<comment type="subcellular location">
    <subcellularLocation>
        <location evidence="8">Cytoplasm</location>
    </subcellularLocation>
</comment>
<evidence type="ECO:0000256" key="3">
    <source>
        <dbReference type="ARBA" id="ARBA00022723"/>
    </source>
</evidence>
<dbReference type="AlphaFoldDB" id="A0A1G9XTT8"/>
<comment type="similarity">
    <text evidence="8">Belongs to the MobA family.</text>
</comment>